<keyword evidence="5 7" id="KW-1133">Transmembrane helix</keyword>
<evidence type="ECO:0000313" key="10">
    <source>
        <dbReference type="Proteomes" id="UP001549162"/>
    </source>
</evidence>
<feature type="domain" description="MgtC/SapB/SrpB/YhiD N-terminal" evidence="8">
    <location>
        <begin position="19"/>
        <end position="141"/>
    </location>
</feature>
<keyword evidence="4 7" id="KW-0812">Transmembrane</keyword>
<feature type="transmembrane region" description="Helical" evidence="7">
    <location>
        <begin position="14"/>
        <end position="31"/>
    </location>
</feature>
<dbReference type="PRINTS" id="PR01837">
    <property type="entry name" value="MGTCSAPBPROT"/>
</dbReference>
<reference evidence="9 10" key="1">
    <citation type="submission" date="2024-06" db="EMBL/GenBank/DDBJ databases">
        <title>Genomic Encyclopedia of Type Strains, Phase IV (KMG-IV): sequencing the most valuable type-strain genomes for metagenomic binning, comparative biology and taxonomic classification.</title>
        <authorList>
            <person name="Goeker M."/>
        </authorList>
    </citation>
    <scope>NUCLEOTIDE SEQUENCE [LARGE SCALE GENOMIC DNA]</scope>
    <source>
        <strain evidence="9 10">DSM 21460</strain>
    </source>
</reference>
<gene>
    <name evidence="9" type="ORF">ABID14_001851</name>
</gene>
<evidence type="ECO:0000256" key="3">
    <source>
        <dbReference type="ARBA" id="ARBA00022475"/>
    </source>
</evidence>
<evidence type="ECO:0000313" key="9">
    <source>
        <dbReference type="EMBL" id="MET3618213.1"/>
    </source>
</evidence>
<comment type="caution">
    <text evidence="9">The sequence shown here is derived from an EMBL/GenBank/DDBJ whole genome shotgun (WGS) entry which is preliminary data.</text>
</comment>
<organism evidence="9 10">
    <name type="scientific">Peptoniphilus olsenii</name>
    <dbReference type="NCBI Taxonomy" id="411570"/>
    <lineage>
        <taxon>Bacteria</taxon>
        <taxon>Bacillati</taxon>
        <taxon>Bacillota</taxon>
        <taxon>Tissierellia</taxon>
        <taxon>Tissierellales</taxon>
        <taxon>Peptoniphilaceae</taxon>
        <taxon>Peptoniphilus</taxon>
    </lineage>
</organism>
<dbReference type="Proteomes" id="UP001549162">
    <property type="component" value="Unassembled WGS sequence"/>
</dbReference>
<evidence type="ECO:0000256" key="6">
    <source>
        <dbReference type="ARBA" id="ARBA00023136"/>
    </source>
</evidence>
<accession>A0ABV2JC83</accession>
<feature type="transmembrane region" description="Helical" evidence="7">
    <location>
        <begin position="124"/>
        <end position="141"/>
    </location>
</feature>
<keyword evidence="10" id="KW-1185">Reference proteome</keyword>
<keyword evidence="6 7" id="KW-0472">Membrane</keyword>
<comment type="similarity">
    <text evidence="2">Belongs to the MgtC/SapB family.</text>
</comment>
<evidence type="ECO:0000259" key="8">
    <source>
        <dbReference type="Pfam" id="PF02308"/>
    </source>
</evidence>
<comment type="subcellular location">
    <subcellularLocation>
        <location evidence="1">Cell membrane</location>
        <topology evidence="1">Multi-pass membrane protein</topology>
    </subcellularLocation>
</comment>
<protein>
    <submittedName>
        <fullName evidence="9">Mg2+ transporter-C (MgtC) family protein</fullName>
    </submittedName>
</protein>
<dbReference type="PANTHER" id="PTHR33778">
    <property type="entry name" value="PROTEIN MGTC"/>
    <property type="match status" value="1"/>
</dbReference>
<name>A0ABV2JC83_9FIRM</name>
<dbReference type="PANTHER" id="PTHR33778:SF1">
    <property type="entry name" value="MAGNESIUM TRANSPORTER YHID-RELATED"/>
    <property type="match status" value="1"/>
</dbReference>
<feature type="transmembrane region" description="Helical" evidence="7">
    <location>
        <begin position="73"/>
        <end position="91"/>
    </location>
</feature>
<evidence type="ECO:0000256" key="2">
    <source>
        <dbReference type="ARBA" id="ARBA00009298"/>
    </source>
</evidence>
<dbReference type="InterPro" id="IPR003416">
    <property type="entry name" value="MgtC/SapB/SrpB/YhiD_fam"/>
</dbReference>
<evidence type="ECO:0000256" key="4">
    <source>
        <dbReference type="ARBA" id="ARBA00022692"/>
    </source>
</evidence>
<feature type="transmembrane region" description="Helical" evidence="7">
    <location>
        <begin position="43"/>
        <end position="61"/>
    </location>
</feature>
<dbReference type="Pfam" id="PF02308">
    <property type="entry name" value="MgtC"/>
    <property type="match status" value="1"/>
</dbReference>
<dbReference type="EMBL" id="JBEPMA010000018">
    <property type="protein sequence ID" value="MET3618213.1"/>
    <property type="molecule type" value="Genomic_DNA"/>
</dbReference>
<evidence type="ECO:0000256" key="7">
    <source>
        <dbReference type="SAM" id="Phobius"/>
    </source>
</evidence>
<keyword evidence="3" id="KW-1003">Cell membrane</keyword>
<dbReference type="InterPro" id="IPR049177">
    <property type="entry name" value="MgtC_SapB_SrpB_YhiD_N"/>
</dbReference>
<evidence type="ECO:0000256" key="5">
    <source>
        <dbReference type="ARBA" id="ARBA00022989"/>
    </source>
</evidence>
<dbReference type="RefSeq" id="WP_354369320.1">
    <property type="nucleotide sequence ID" value="NZ_JBEPMA010000018.1"/>
</dbReference>
<sequence>MIEMIVRELNLWEVFIRIFLSMILGGIIGIDRSLKNRPAGMRTHMLVSIGACLVMLINQYIYQEFKTSDPARMGAQVVSGIGFLGAGTIIISHHRKITGLTTAASLWASASVGLALGIGFYEAALIGGAAIFASVSLLLNLDDKIDKLQKDIEIYVELHNGCTLKDFLHLMYHNGYKVSQVQMPDNNIKSKHITMFTCLIKSDERIFQTHLIEVLENAYEVADYEIL</sequence>
<proteinExistence type="inferred from homology"/>
<evidence type="ECO:0000256" key="1">
    <source>
        <dbReference type="ARBA" id="ARBA00004651"/>
    </source>
</evidence>